<dbReference type="InterPro" id="IPR027304">
    <property type="entry name" value="Trigger_fact/SurA_dom_sf"/>
</dbReference>
<dbReference type="InterPro" id="IPR050245">
    <property type="entry name" value="PrsA_foldase"/>
</dbReference>
<accession>A0ABS4KJY6</accession>
<dbReference type="SUPFAM" id="SSF109998">
    <property type="entry name" value="Triger factor/SurA peptide-binding domain-like"/>
    <property type="match status" value="1"/>
</dbReference>
<dbReference type="Gene3D" id="1.10.4030.10">
    <property type="entry name" value="Porin chaperone SurA, peptide-binding domain"/>
    <property type="match status" value="1"/>
</dbReference>
<evidence type="ECO:0000256" key="1">
    <source>
        <dbReference type="SAM" id="SignalP"/>
    </source>
</evidence>
<feature type="signal peptide" evidence="1">
    <location>
        <begin position="1"/>
        <end position="21"/>
    </location>
</feature>
<name>A0ABS4KJY6_9FIRM</name>
<keyword evidence="1" id="KW-0732">Signal</keyword>
<evidence type="ECO:0008006" key="4">
    <source>
        <dbReference type="Google" id="ProtNLM"/>
    </source>
</evidence>
<dbReference type="PROSITE" id="PS51257">
    <property type="entry name" value="PROKAR_LIPOPROTEIN"/>
    <property type="match status" value="1"/>
</dbReference>
<evidence type="ECO:0000313" key="2">
    <source>
        <dbReference type="EMBL" id="MBP2026959.1"/>
    </source>
</evidence>
<organism evidence="2 3">
    <name type="scientific">Acetoanaerobium pronyense</name>
    <dbReference type="NCBI Taxonomy" id="1482736"/>
    <lineage>
        <taxon>Bacteria</taxon>
        <taxon>Bacillati</taxon>
        <taxon>Bacillota</taxon>
        <taxon>Clostridia</taxon>
        <taxon>Peptostreptococcales</taxon>
        <taxon>Filifactoraceae</taxon>
        <taxon>Acetoanaerobium</taxon>
    </lineage>
</organism>
<dbReference type="Proteomes" id="UP001314903">
    <property type="component" value="Unassembled WGS sequence"/>
</dbReference>
<dbReference type="Pfam" id="PF13624">
    <property type="entry name" value="SurA_N_3"/>
    <property type="match status" value="1"/>
</dbReference>
<dbReference type="PANTHER" id="PTHR47245:SF2">
    <property type="entry name" value="PEPTIDYL-PROLYL CIS-TRANS ISOMERASE HP_0175-RELATED"/>
    <property type="match status" value="1"/>
</dbReference>
<dbReference type="PANTHER" id="PTHR47245">
    <property type="entry name" value="PEPTIDYLPROLYL ISOMERASE"/>
    <property type="match status" value="1"/>
</dbReference>
<gene>
    <name evidence="2" type="ORF">J2Z35_000751</name>
</gene>
<keyword evidence="3" id="KW-1185">Reference proteome</keyword>
<proteinExistence type="predicted"/>
<protein>
    <recommendedName>
        <fullName evidence="4">SurA N-terminal domain-containing protein</fullName>
    </recommendedName>
</protein>
<dbReference type="EMBL" id="JAGGLI010000005">
    <property type="protein sequence ID" value="MBP2026959.1"/>
    <property type="molecule type" value="Genomic_DNA"/>
</dbReference>
<sequence>MILKKKIIGVLMLAAMVSIFAIGCSQESAPEGNENVEAGEAAAIVNGEEISKEDFDYTVQRISMNYEQQGLSLEGEQEEAVLEGIREEAIDILVEERILLQEAIKNGHSVTDEEVEEEFESLKGQFSSQEDFEEILEMNLLTEERLKKMLKTEMHIERFFNEATENVEVSEAESKEAYDRYFEEIQGTEAEEDFPSYEEIKNDLEFEIMQEKQNAEFRTIIETLKADSEINILL</sequence>
<comment type="caution">
    <text evidence="2">The sequence shown here is derived from an EMBL/GenBank/DDBJ whole genome shotgun (WGS) entry which is preliminary data.</text>
</comment>
<reference evidence="2 3" key="1">
    <citation type="submission" date="2021-03" db="EMBL/GenBank/DDBJ databases">
        <title>Genomic Encyclopedia of Type Strains, Phase IV (KMG-IV): sequencing the most valuable type-strain genomes for metagenomic binning, comparative biology and taxonomic classification.</title>
        <authorList>
            <person name="Goeker M."/>
        </authorList>
    </citation>
    <scope>NUCLEOTIDE SEQUENCE [LARGE SCALE GENOMIC DNA]</scope>
    <source>
        <strain evidence="2 3">DSM 27512</strain>
    </source>
</reference>
<evidence type="ECO:0000313" key="3">
    <source>
        <dbReference type="Proteomes" id="UP001314903"/>
    </source>
</evidence>
<feature type="chain" id="PRO_5047447861" description="SurA N-terminal domain-containing protein" evidence="1">
    <location>
        <begin position="22"/>
        <end position="234"/>
    </location>
</feature>
<dbReference type="RefSeq" id="WP_209659491.1">
    <property type="nucleotide sequence ID" value="NZ_JAGGLI010000005.1"/>
</dbReference>